<proteinExistence type="predicted"/>
<dbReference type="OrthoDB" id="1700726at2759"/>
<dbReference type="GO" id="GO:0042760">
    <property type="term" value="P:very long-chain fatty acid catabolic process"/>
    <property type="evidence" value="ECO:0007669"/>
    <property type="project" value="EnsemblFungi"/>
</dbReference>
<protein>
    <submittedName>
        <fullName evidence="4">AMP-dependent synthetase/ligase</fullName>
    </submittedName>
</protein>
<accession>A0A167XI52</accession>
<organism evidence="4 5">
    <name type="scientific">Ascosphaera apis ARSEF 7405</name>
    <dbReference type="NCBI Taxonomy" id="392613"/>
    <lineage>
        <taxon>Eukaryota</taxon>
        <taxon>Fungi</taxon>
        <taxon>Dikarya</taxon>
        <taxon>Ascomycota</taxon>
        <taxon>Pezizomycotina</taxon>
        <taxon>Eurotiomycetes</taxon>
        <taxon>Eurotiomycetidae</taxon>
        <taxon>Onygenales</taxon>
        <taxon>Ascosphaeraceae</taxon>
        <taxon>Ascosphaera</taxon>
    </lineage>
</organism>
<gene>
    <name evidence="4" type="ORF">AAP_04062</name>
</gene>
<dbReference type="GO" id="GO:0005783">
    <property type="term" value="C:endoplasmic reticulum"/>
    <property type="evidence" value="ECO:0007669"/>
    <property type="project" value="TreeGrafter"/>
</dbReference>
<dbReference type="PROSITE" id="PS00455">
    <property type="entry name" value="AMP_BINDING"/>
    <property type="match status" value="1"/>
</dbReference>
<sequence>MFSKSSKSPLVETIDQFYGAPADGKPESYPVPASTYPNNNCLGWRPFDSATQTYGPYQWLDYKTVQERRANVGAGIVEIHRRLGEEHHQRPVGLWAQNCPKWHIVDLGCQSQSLFTISLYETLGPDTTEYIINLTEQAVIATSLAHIPSLLNSKPRLPTLKAIICLDTLDTPDPVGTSRRAILGELVRNAGMQLYSVEDVEQIGSTLNMPYHPPTAEDIVTINFTSGTTGMPKGVVLKHRNCVASCTNSIITSGANGESIIISYLPLAHIYGRLVEQALFWVGGAIGFFHGVAAELTDDLKLLRPTSFPSVPRLYTRFGTMIKAGAIDVPGLKGAISKRAIATKLANLSPKDPNVKPTDKHALYDRIWTSKVRAGLGFDRLKTMVTGSAPIDPSLQQFLRAALGARFAQGFGMTETYGSGLVQTHEDLSVGHCGAVHPAVEVCLMSLPEMGYMATDKPNPRGELLMRGPIITSGYFKNEEETAKAFTEDGWFCTGDVAEIDEKGRIKIIDRRKNLLKLAQGEYVSPERIEGIYASACGYLSQPYVHGDSVKTHLVAISGVDPVLFAPVASRILKRRIDPRDIAAVAAAANEPAVVSAVLKDLEKAGKKAKLNGYERVKNISLRIEPFSVEADHMTPTLKFKRPKVVKAYRELLDELYATCPPEQVNAKL</sequence>
<dbReference type="GO" id="GO:0015910">
    <property type="term" value="P:long-chain fatty acid import into peroxisome"/>
    <property type="evidence" value="ECO:0007669"/>
    <property type="project" value="EnsemblFungi"/>
</dbReference>
<dbReference type="SUPFAM" id="SSF56801">
    <property type="entry name" value="Acetyl-CoA synthetase-like"/>
    <property type="match status" value="1"/>
</dbReference>
<evidence type="ECO:0000313" key="4">
    <source>
        <dbReference type="EMBL" id="KZZ90112.1"/>
    </source>
</evidence>
<reference evidence="4 5" key="1">
    <citation type="journal article" date="2016" name="Genome Biol. Evol.">
        <title>Divergent and convergent evolution of fungal pathogenicity.</title>
        <authorList>
            <person name="Shang Y."/>
            <person name="Xiao G."/>
            <person name="Zheng P."/>
            <person name="Cen K."/>
            <person name="Zhan S."/>
            <person name="Wang C."/>
        </authorList>
    </citation>
    <scope>NUCLEOTIDE SEQUENCE [LARGE SCALE GENOMIC DNA]</scope>
    <source>
        <strain evidence="4 5">ARSEF 7405</strain>
    </source>
</reference>
<dbReference type="InterPro" id="IPR020845">
    <property type="entry name" value="AMP-binding_CS"/>
</dbReference>
<dbReference type="EMBL" id="AZGZ01000018">
    <property type="protein sequence ID" value="KZZ90112.1"/>
    <property type="molecule type" value="Genomic_DNA"/>
</dbReference>
<dbReference type="GO" id="GO:0031957">
    <property type="term" value="F:very long-chain fatty acid-CoA ligase activity"/>
    <property type="evidence" value="ECO:0007669"/>
    <property type="project" value="EnsemblFungi"/>
</dbReference>
<keyword evidence="1" id="KW-0547">Nucleotide-binding</keyword>
<dbReference type="Proteomes" id="UP000242877">
    <property type="component" value="Unassembled WGS sequence"/>
</dbReference>
<comment type="caution">
    <text evidence="4">The sequence shown here is derived from an EMBL/GenBank/DDBJ whole genome shotgun (WGS) entry which is preliminary data.</text>
</comment>
<dbReference type="GO" id="GO:0031956">
    <property type="term" value="F:medium-chain fatty acid-CoA ligase activity"/>
    <property type="evidence" value="ECO:0007669"/>
    <property type="project" value="EnsemblFungi"/>
</dbReference>
<dbReference type="GO" id="GO:0016020">
    <property type="term" value="C:membrane"/>
    <property type="evidence" value="ECO:0007669"/>
    <property type="project" value="TreeGrafter"/>
</dbReference>
<dbReference type="GO" id="GO:0005524">
    <property type="term" value="F:ATP binding"/>
    <property type="evidence" value="ECO:0007669"/>
    <property type="project" value="UniProtKB-KW"/>
</dbReference>
<evidence type="ECO:0000256" key="2">
    <source>
        <dbReference type="ARBA" id="ARBA00022840"/>
    </source>
</evidence>
<evidence type="ECO:0000259" key="3">
    <source>
        <dbReference type="Pfam" id="PF00501"/>
    </source>
</evidence>
<dbReference type="GO" id="GO:0004467">
    <property type="term" value="F:long-chain fatty acid-CoA ligase activity"/>
    <property type="evidence" value="ECO:0007669"/>
    <property type="project" value="EnsemblFungi"/>
</dbReference>
<dbReference type="PANTHER" id="PTHR43272">
    <property type="entry name" value="LONG-CHAIN-FATTY-ACID--COA LIGASE"/>
    <property type="match status" value="1"/>
</dbReference>
<dbReference type="GO" id="GO:0015916">
    <property type="term" value="P:fatty-acyl-CoA transport"/>
    <property type="evidence" value="ECO:0007669"/>
    <property type="project" value="EnsemblFungi"/>
</dbReference>
<feature type="domain" description="AMP-dependent synthetase/ligase" evidence="3">
    <location>
        <begin position="54"/>
        <end position="476"/>
    </location>
</feature>
<dbReference type="AlphaFoldDB" id="A0A167XI52"/>
<evidence type="ECO:0000313" key="5">
    <source>
        <dbReference type="Proteomes" id="UP000242877"/>
    </source>
</evidence>
<name>A0A167XI52_9EURO</name>
<dbReference type="GO" id="GO:0006635">
    <property type="term" value="P:fatty acid beta-oxidation"/>
    <property type="evidence" value="ECO:0007669"/>
    <property type="project" value="EnsemblFungi"/>
</dbReference>
<dbReference type="InterPro" id="IPR042099">
    <property type="entry name" value="ANL_N_sf"/>
</dbReference>
<dbReference type="Pfam" id="PF00501">
    <property type="entry name" value="AMP-binding"/>
    <property type="match status" value="1"/>
</dbReference>
<evidence type="ECO:0000256" key="1">
    <source>
        <dbReference type="ARBA" id="ARBA00022741"/>
    </source>
</evidence>
<keyword evidence="2" id="KW-0067">ATP-binding</keyword>
<dbReference type="VEuPathDB" id="FungiDB:AAP_04062"/>
<dbReference type="PANTHER" id="PTHR43272:SF33">
    <property type="entry name" value="AMP-BINDING DOMAIN-CONTAINING PROTEIN-RELATED"/>
    <property type="match status" value="1"/>
</dbReference>
<dbReference type="Gene3D" id="3.40.50.12780">
    <property type="entry name" value="N-terminal domain of ligase-like"/>
    <property type="match status" value="1"/>
</dbReference>
<dbReference type="GO" id="GO:0005777">
    <property type="term" value="C:peroxisome"/>
    <property type="evidence" value="ECO:0007669"/>
    <property type="project" value="EnsemblFungi"/>
</dbReference>
<keyword evidence="5" id="KW-1185">Reference proteome</keyword>
<keyword evidence="4" id="KW-0436">Ligase</keyword>
<dbReference type="InterPro" id="IPR000873">
    <property type="entry name" value="AMP-dep_synth/lig_dom"/>
</dbReference>